<dbReference type="EMBL" id="JSAB01000288">
    <property type="protein sequence ID" value="RNF28829.1"/>
    <property type="molecule type" value="Genomic_DNA"/>
</dbReference>
<evidence type="ECO:0000313" key="2">
    <source>
        <dbReference type="EMBL" id="RNF28829.1"/>
    </source>
</evidence>
<dbReference type="Pfam" id="PF11188">
    <property type="entry name" value="DUF2975"/>
    <property type="match status" value="1"/>
</dbReference>
<organism evidence="2 3">
    <name type="scientific">Massilia aurea</name>
    <dbReference type="NCBI Taxonomy" id="373040"/>
    <lineage>
        <taxon>Bacteria</taxon>
        <taxon>Pseudomonadati</taxon>
        <taxon>Pseudomonadota</taxon>
        <taxon>Betaproteobacteria</taxon>
        <taxon>Burkholderiales</taxon>
        <taxon>Oxalobacteraceae</taxon>
        <taxon>Telluria group</taxon>
        <taxon>Massilia</taxon>
    </lineage>
</organism>
<feature type="transmembrane region" description="Helical" evidence="1">
    <location>
        <begin position="100"/>
        <end position="118"/>
    </location>
</feature>
<name>A0A422QFV0_9BURK</name>
<keyword evidence="3" id="KW-1185">Reference proteome</keyword>
<keyword evidence="1" id="KW-0472">Membrane</keyword>
<keyword evidence="1" id="KW-0812">Transmembrane</keyword>
<dbReference type="AlphaFoldDB" id="A0A422QFV0"/>
<feature type="transmembrane region" description="Helical" evidence="1">
    <location>
        <begin position="138"/>
        <end position="160"/>
    </location>
</feature>
<gene>
    <name evidence="2" type="ORF">NM04_21125</name>
</gene>
<reference evidence="2" key="1">
    <citation type="submission" date="2014-10" db="EMBL/GenBank/DDBJ databases">
        <title>Massilia sp. genome.</title>
        <authorList>
            <person name="Xu B."/>
            <person name="Dai L."/>
            <person name="Huang Z."/>
        </authorList>
    </citation>
    <scope>NUCLEOTIDE SEQUENCE [LARGE SCALE GENOMIC DNA]</scope>
    <source>
        <strain evidence="2">CFS-1</strain>
    </source>
</reference>
<feature type="transmembrane region" description="Helical" evidence="1">
    <location>
        <begin position="7"/>
        <end position="29"/>
    </location>
</feature>
<dbReference type="Proteomes" id="UP000283254">
    <property type="component" value="Unassembled WGS sequence"/>
</dbReference>
<evidence type="ECO:0000313" key="3">
    <source>
        <dbReference type="Proteomes" id="UP000283254"/>
    </source>
</evidence>
<protein>
    <recommendedName>
        <fullName evidence="4">DUF2975 domain-containing protein</fullName>
    </recommendedName>
</protein>
<comment type="caution">
    <text evidence="2">The sequence shown here is derived from an EMBL/GenBank/DDBJ whole genome shotgun (WGS) entry which is preliminary data.</text>
</comment>
<feature type="transmembrane region" description="Helical" evidence="1">
    <location>
        <begin position="61"/>
        <end position="79"/>
    </location>
</feature>
<accession>A0A422QFV0</accession>
<dbReference type="InterPro" id="IPR021354">
    <property type="entry name" value="DUF2975"/>
</dbReference>
<evidence type="ECO:0008006" key="4">
    <source>
        <dbReference type="Google" id="ProtNLM"/>
    </source>
</evidence>
<evidence type="ECO:0000256" key="1">
    <source>
        <dbReference type="SAM" id="Phobius"/>
    </source>
</evidence>
<keyword evidence="1" id="KW-1133">Transmembrane helix</keyword>
<sequence>MFRLCSFIRWLLLAFLSIQIIFFLLPWIVPMPLELGPMHIQLDPEGMREGLVNELSVSQKIMGVLIGLPGLGALTFGFIRLGQTLRRFQQGRIFAVDTIARLRASAGAILLAIVLFTLEKPVRDLAFNLLGNGQSYPISVDINSSKLLLILVCSLFYLIAGVMHEGRRLSEENEGFI</sequence>
<proteinExistence type="predicted"/>